<organism evidence="1 2">
    <name type="scientific">Vulcanisaeta distributa (strain DSM 14429 / JCM 11212 / NBRC 100878 / IC-017)</name>
    <dbReference type="NCBI Taxonomy" id="572478"/>
    <lineage>
        <taxon>Archaea</taxon>
        <taxon>Thermoproteota</taxon>
        <taxon>Thermoprotei</taxon>
        <taxon>Thermoproteales</taxon>
        <taxon>Thermoproteaceae</taxon>
        <taxon>Vulcanisaeta</taxon>
    </lineage>
</organism>
<sequence>MISVAEKQLELESKLLEVLTPEYIEPLIKFLRMIRRLDELGILDSLNDLLNNEVIEDLTRSLLTTNLIRLLNDYDKAMSIIAKLTEPQVREGLEKALDLLGALGSVGLLDTLKDLLGDPEVLSELVHTVINENSTYLLTNLDTLLEFMARIRCCAYVASLNAARGVAADGRSLVETIGELLKDADARRGLRFLLLAAKYLGRQLSEREIK</sequence>
<evidence type="ECO:0008006" key="3">
    <source>
        <dbReference type="Google" id="ProtNLM"/>
    </source>
</evidence>
<proteinExistence type="predicted"/>
<dbReference type="PANTHER" id="PTHR38433">
    <property type="match status" value="1"/>
</dbReference>
<name>E1QPS8_VULDI</name>
<evidence type="ECO:0000313" key="1">
    <source>
        <dbReference type="EMBL" id="ADN51488.1"/>
    </source>
</evidence>
<accession>E1QPS8</accession>
<dbReference type="EMBL" id="CP002100">
    <property type="protein sequence ID" value="ADN51488.1"/>
    <property type="molecule type" value="Genomic_DNA"/>
</dbReference>
<gene>
    <name evidence="1" type="ordered locus">Vdis_2119</name>
</gene>
<dbReference type="Proteomes" id="UP000006681">
    <property type="component" value="Chromosome"/>
</dbReference>
<reference evidence="2" key="2">
    <citation type="journal article" date="2010" name="Stand. Genomic Sci.">
        <title>Complete genome sequence of Vulcanisaeta distributa type strain (IC-017T).</title>
        <authorList>
            <person name="Mavromatis K."/>
            <person name="Sikorski J."/>
            <person name="Pabst E."/>
            <person name="Teshima H."/>
            <person name="Lapidus A."/>
            <person name="Lucas S."/>
            <person name="Nolan M."/>
            <person name="Glavina Del Rio T."/>
            <person name="Cheng J."/>
            <person name="Bruce D."/>
            <person name="Goodwin L."/>
            <person name="Pitluck S."/>
            <person name="Liolios K."/>
            <person name="Ivanova N."/>
            <person name="Mikhailova N."/>
            <person name="Pati A."/>
            <person name="Chen A."/>
            <person name="Palaniappan K."/>
            <person name="Land M."/>
            <person name="Hauser L."/>
            <person name="Chang Y."/>
            <person name="Jeffries C."/>
            <person name="Rohde M."/>
            <person name="Spring S."/>
            <person name="Goker M."/>
            <person name="Wirth R."/>
            <person name="Woyke T."/>
            <person name="Bristow J."/>
            <person name="Eisen J."/>
            <person name="Markowitz V."/>
            <person name="Hugenholtz P."/>
            <person name="Klenk H."/>
            <person name="Kyrpides N."/>
        </authorList>
    </citation>
    <scope>NUCLEOTIDE SEQUENCE [LARGE SCALE GENOMIC DNA]</scope>
    <source>
        <strain evidence="2">DSM 14429 / JCM 11212 / NBRC 100878 / IC-017</strain>
    </source>
</reference>
<dbReference type="KEGG" id="vdi:Vdis_2119"/>
<dbReference type="AlphaFoldDB" id="E1QPS8"/>
<protein>
    <recommendedName>
        <fullName evidence="3">DUF1641 domain-containing protein</fullName>
    </recommendedName>
</protein>
<dbReference type="STRING" id="572478.Vdis_2119"/>
<dbReference type="PANTHER" id="PTHR38433:SF1">
    <property type="entry name" value="DUF1641 DOMAIN-CONTAINING PROTEIN"/>
    <property type="match status" value="1"/>
</dbReference>
<keyword evidence="2" id="KW-1185">Reference proteome</keyword>
<dbReference type="HOGENOM" id="CLU_1363717_0_0_2"/>
<reference evidence="1 2" key="1">
    <citation type="journal article" date="2010" name="Stand. Genomic Sci.">
        <title>Complete genome sequence of Vulcanisaeta distributa type strain (IC-017).</title>
        <authorList>
            <person name="Mavromatis K."/>
            <person name="Sikorski J."/>
            <person name="Pabst E."/>
            <person name="Teshima H."/>
            <person name="Lapidus A."/>
            <person name="Lucas S."/>
            <person name="Nolan M."/>
            <person name="Glavina Del Rio T."/>
            <person name="Cheng J.F."/>
            <person name="Bruce D."/>
            <person name="Goodwin L."/>
            <person name="Pitluck S."/>
            <person name="Liolios K."/>
            <person name="Ivanova N."/>
            <person name="Mikhailova N."/>
            <person name="Pati A."/>
            <person name="Chen A."/>
            <person name="Palaniappan K."/>
            <person name="Land M."/>
            <person name="Hauser L."/>
            <person name="Chang Y.J."/>
            <person name="Jeffries C.D."/>
            <person name="Rohde M."/>
            <person name="Spring S."/>
            <person name="Goker M."/>
            <person name="Wirth R."/>
            <person name="Woyke T."/>
            <person name="Bristow J."/>
            <person name="Eisen J.A."/>
            <person name="Markowitz V."/>
            <person name="Hugenholtz P."/>
            <person name="Klenk H.P."/>
            <person name="Kyrpides N.C."/>
        </authorList>
    </citation>
    <scope>NUCLEOTIDE SEQUENCE [LARGE SCALE GENOMIC DNA]</scope>
    <source>
        <strain evidence="2">DSM 14429 / JCM 11212 / NBRC 100878 / IC-017</strain>
    </source>
</reference>
<dbReference type="eggNOG" id="arCOG02115">
    <property type="taxonomic scope" value="Archaea"/>
</dbReference>
<evidence type="ECO:0000313" key="2">
    <source>
        <dbReference type="Proteomes" id="UP000006681"/>
    </source>
</evidence>